<dbReference type="GO" id="GO:0003723">
    <property type="term" value="F:RNA binding"/>
    <property type="evidence" value="ECO:0007669"/>
    <property type="project" value="InterPro"/>
</dbReference>
<feature type="compositionally biased region" description="Polar residues" evidence="5">
    <location>
        <begin position="625"/>
        <end position="640"/>
    </location>
</feature>
<dbReference type="PROSITE" id="PS51194">
    <property type="entry name" value="HELICASE_CTER"/>
    <property type="match status" value="1"/>
</dbReference>
<protein>
    <submittedName>
        <fullName evidence="8">Uncharacterized protein</fullName>
    </submittedName>
</protein>
<dbReference type="InterPro" id="IPR027417">
    <property type="entry name" value="P-loop_NTPase"/>
</dbReference>
<reference evidence="8" key="1">
    <citation type="journal article" date="2023" name="Mol. Biol. Evol.">
        <title>Third-Generation Sequencing Reveals the Adaptive Role of the Epigenome in Three Deep-Sea Polychaetes.</title>
        <authorList>
            <person name="Perez M."/>
            <person name="Aroh O."/>
            <person name="Sun Y."/>
            <person name="Lan Y."/>
            <person name="Juniper S.K."/>
            <person name="Young C.R."/>
            <person name="Angers B."/>
            <person name="Qian P.Y."/>
        </authorList>
    </citation>
    <scope>NUCLEOTIDE SEQUENCE</scope>
    <source>
        <strain evidence="8">R07B-5</strain>
    </source>
</reference>
<evidence type="ECO:0000259" key="7">
    <source>
        <dbReference type="PROSITE" id="PS51194"/>
    </source>
</evidence>
<dbReference type="Pfam" id="PF21010">
    <property type="entry name" value="HA2_C"/>
    <property type="match status" value="1"/>
</dbReference>
<keyword evidence="1" id="KW-0547">Nucleotide-binding</keyword>
<evidence type="ECO:0000256" key="4">
    <source>
        <dbReference type="ARBA" id="ARBA00022840"/>
    </source>
</evidence>
<dbReference type="SUPFAM" id="SSF52540">
    <property type="entry name" value="P-loop containing nucleoside triphosphate hydrolases"/>
    <property type="match status" value="1"/>
</dbReference>
<dbReference type="InterPro" id="IPR001650">
    <property type="entry name" value="Helicase_C-like"/>
</dbReference>
<dbReference type="CDD" id="cd18791">
    <property type="entry name" value="SF2_C_RHA"/>
    <property type="match status" value="1"/>
</dbReference>
<dbReference type="InterPro" id="IPR048333">
    <property type="entry name" value="HA2_WH"/>
</dbReference>
<keyword evidence="2" id="KW-0378">Hydrolase</keyword>
<feature type="region of interest" description="Disordered" evidence="5">
    <location>
        <begin position="1341"/>
        <end position="1493"/>
    </location>
</feature>
<evidence type="ECO:0000256" key="1">
    <source>
        <dbReference type="ARBA" id="ARBA00022741"/>
    </source>
</evidence>
<feature type="compositionally biased region" description="Low complexity" evidence="5">
    <location>
        <begin position="666"/>
        <end position="691"/>
    </location>
</feature>
<dbReference type="SMART" id="SM00490">
    <property type="entry name" value="HELICc"/>
    <property type="match status" value="1"/>
</dbReference>
<feature type="compositionally biased region" description="Low complexity" evidence="5">
    <location>
        <begin position="1365"/>
        <end position="1374"/>
    </location>
</feature>
<dbReference type="InterPro" id="IPR011709">
    <property type="entry name" value="DEAD-box_helicase_OB_fold"/>
</dbReference>
<feature type="compositionally biased region" description="Polar residues" evidence="5">
    <location>
        <begin position="1343"/>
        <end position="1354"/>
    </location>
</feature>
<name>A0AAD9NVG3_RIDPI</name>
<keyword evidence="3" id="KW-0347">Helicase</keyword>
<evidence type="ECO:0000313" key="8">
    <source>
        <dbReference type="EMBL" id="KAK2182378.1"/>
    </source>
</evidence>
<feature type="compositionally biased region" description="Polar residues" evidence="5">
    <location>
        <begin position="1428"/>
        <end position="1438"/>
    </location>
</feature>
<comment type="caution">
    <text evidence="8">The sequence shown here is derived from an EMBL/GenBank/DDBJ whole genome shotgun (WGS) entry which is preliminary data.</text>
</comment>
<feature type="compositionally biased region" description="Polar residues" evidence="5">
    <location>
        <begin position="1482"/>
        <end position="1493"/>
    </location>
</feature>
<dbReference type="FunFam" id="1.20.120.1080:FF:000008">
    <property type="entry name" value="probable ATP-dependent RNA helicase YTHDC2"/>
    <property type="match status" value="1"/>
</dbReference>
<sequence>MLPSEDEGAGFVRGAILVFLPGYDEIVGVRDSILEDKQFSDSNRYILYTLHSSMQSVDQKKVFRNPPHGVRKIILSTNIAETSITINDVVFVIDSGKVKEKSFDALTSVSMLKCHWISKASSLQRKGRAGRCRTGVCYHLFSHVRFESMQEYQQPEILRYPLQELCLHTKLLAPPNCSVGDFLAHAPEPPAFLIIRNAIHILKQIDALDPFEDLTQLGHHLTDLPVEPRYGKMVLYSVVLKCLDPVLTIACALAYKDPFLLPSKPYQKRAALMARRKFAVGTCSDHMTLLRAFQMWQKAKTEGWERAFCEKNFIAAPTMEMIVGMRTQLLGQLRASGFVRARGGGDIRDLNTHSENWAVVKAALCAGMYPNVMRLDRERMLLATAKESKVRFHTQSTLGPAPNIIGGNTNAEAISKLPSDWLVYEEMTRAHRLAQVKCCTLMSPVTIAIFAGPAKLSYELVKEAEGGVRGQGSSVFIVIVFCAGQGSSVFIVIVFCAGQGSSMFLETSSDSEGEEKDDCKKANLRIDDWIAFKVDAEAASLVMQLRQKWHSLFLRRMRAPSKPWSQVDENVIRTVITVLTNEEQALGLQQPAGIGQRPRPMSTESMVCSGGNKRGQFDTDLPDDASSSGATYDSCRQTPTRGRPFKLQITSPRKRGPRGYDDHSETSSVRSSGSTAGSANNSSPSSLRGSATSSPCNSPQPASPGATKWQEKDLSASSPHACRYFLMKSNTHKLLDTSYQKGVWGTTGGNEKKLNRAFKNGKTVYLIFTVQGSSSFQGYAKLMSCGPVDKVKDFPASGSLLQVEWLKRSRWTYSEVGGAIQKSVVPFRSRWCHSEVGGAIQKSVVPFRSRWCHSEVGGAIQKSVVPFRSRWSYSEVGGPIQKSVVPVTSRWSQSQVGGPSHKSVVPFRSRWSHSEVGGPIQKSVVPFRSRWCHSEVGGPIQKSVVLFRSRGSQSQVGGPSHKSVVPFRSRWSHSEVGGPIQKSVVPFRSRWSHSEVGGPIQKSVVPFRSRWSHSEVEGPFRSRWSHSENGKTVYLIFTVQGSSSFQGYAKLMSCGPVDKVKDFPASGSLLQVEWLKRSRWSHSEVGGPIQKLVVPFRSRWCHSEVGGAIQKLVVPFRSRWCHSEVGGAIQKSVPFRSRWSYSEVGGPIQKSVVLFRSRWSIQKSVVPFRSRWSQSEVGGPIQKSVVPFRSRWSHSEVGGPIQKSVVPFRSRWSHSEVGGPIQKSVVPFRSRWSHSEVGGPIQKSVVPVTSRWSHSEVGGPIQKSVVPVTSRWSHSEVGGPIQKSVVPVTSRWSHSKVNLPFQQAQHMGNPWNDNKKLQICRDGQEIEPNIGEAFLKLWDRRTSPQQRYNPRYDTQGQQGSGGYSRGSYQGQSSQAQVEHVSKGVEQMGWNPGNVGYGNGKRHWAPSSDHFTQDARHGPGHHSPGGYAPQNQGKQQMSPPYSPEFVTGPEKVAMQNPSVYTSAPTHQSPGGVPVMILQRGASDCTQQEAAPSPR</sequence>
<dbReference type="Pfam" id="PF04146">
    <property type="entry name" value="YTH"/>
    <property type="match status" value="3"/>
</dbReference>
<dbReference type="Gene3D" id="3.40.50.300">
    <property type="entry name" value="P-loop containing nucleotide triphosphate hydrolases"/>
    <property type="match status" value="1"/>
</dbReference>
<dbReference type="PANTHER" id="PTHR18934:SF213">
    <property type="entry name" value="3'-5' RNA HELICASE YTHDC2"/>
    <property type="match status" value="1"/>
</dbReference>
<evidence type="ECO:0000256" key="2">
    <source>
        <dbReference type="ARBA" id="ARBA00022801"/>
    </source>
</evidence>
<feature type="domain" description="Helicase C-terminal" evidence="7">
    <location>
        <begin position="4"/>
        <end position="173"/>
    </location>
</feature>
<dbReference type="InterPro" id="IPR059023">
    <property type="entry name" value="RNA_hel_CTD"/>
</dbReference>
<dbReference type="Pfam" id="PF00271">
    <property type="entry name" value="Helicase_C"/>
    <property type="match status" value="1"/>
</dbReference>
<dbReference type="InterPro" id="IPR007502">
    <property type="entry name" value="Helicase-assoc_dom"/>
</dbReference>
<evidence type="ECO:0000256" key="5">
    <source>
        <dbReference type="SAM" id="MobiDB-lite"/>
    </source>
</evidence>
<dbReference type="Pfam" id="PF07717">
    <property type="entry name" value="OB_NTP_bind"/>
    <property type="match status" value="1"/>
</dbReference>
<dbReference type="PROSITE" id="PS50882">
    <property type="entry name" value="YTH"/>
    <property type="match status" value="1"/>
</dbReference>
<dbReference type="GO" id="GO:0004386">
    <property type="term" value="F:helicase activity"/>
    <property type="evidence" value="ECO:0007669"/>
    <property type="project" value="TreeGrafter"/>
</dbReference>
<evidence type="ECO:0000313" key="9">
    <source>
        <dbReference type="Proteomes" id="UP001209878"/>
    </source>
</evidence>
<keyword evidence="9" id="KW-1185">Reference proteome</keyword>
<dbReference type="Pfam" id="PF04408">
    <property type="entry name" value="WHD_HA2"/>
    <property type="match status" value="1"/>
</dbReference>
<feature type="domain" description="YTH" evidence="6">
    <location>
        <begin position="722"/>
        <end position="848"/>
    </location>
</feature>
<dbReference type="SMART" id="SM00847">
    <property type="entry name" value="HA2"/>
    <property type="match status" value="1"/>
</dbReference>
<evidence type="ECO:0000256" key="3">
    <source>
        <dbReference type="ARBA" id="ARBA00022806"/>
    </source>
</evidence>
<dbReference type="PANTHER" id="PTHR18934">
    <property type="entry name" value="ATP-DEPENDENT RNA HELICASE"/>
    <property type="match status" value="1"/>
</dbReference>
<proteinExistence type="predicted"/>
<dbReference type="Pfam" id="PF26026">
    <property type="entry name" value="RNA_hel_CTD"/>
    <property type="match status" value="1"/>
</dbReference>
<organism evidence="8 9">
    <name type="scientific">Ridgeia piscesae</name>
    <name type="common">Tubeworm</name>
    <dbReference type="NCBI Taxonomy" id="27915"/>
    <lineage>
        <taxon>Eukaryota</taxon>
        <taxon>Metazoa</taxon>
        <taxon>Spiralia</taxon>
        <taxon>Lophotrochozoa</taxon>
        <taxon>Annelida</taxon>
        <taxon>Polychaeta</taxon>
        <taxon>Sedentaria</taxon>
        <taxon>Canalipalpata</taxon>
        <taxon>Sabellida</taxon>
        <taxon>Siboglinidae</taxon>
        <taxon>Ridgeia</taxon>
    </lineage>
</organism>
<dbReference type="GO" id="GO:0005524">
    <property type="term" value="F:ATP binding"/>
    <property type="evidence" value="ECO:0007669"/>
    <property type="project" value="UniProtKB-KW"/>
</dbReference>
<evidence type="ECO:0000259" key="6">
    <source>
        <dbReference type="PROSITE" id="PS50882"/>
    </source>
</evidence>
<dbReference type="CDD" id="cd21134">
    <property type="entry name" value="YTH"/>
    <property type="match status" value="1"/>
</dbReference>
<dbReference type="Gene3D" id="1.20.120.1080">
    <property type="match status" value="1"/>
</dbReference>
<feature type="compositionally biased region" description="Polar residues" evidence="5">
    <location>
        <begin position="1454"/>
        <end position="1467"/>
    </location>
</feature>
<accession>A0AAD9NVG3</accession>
<feature type="region of interest" description="Disordered" evidence="5">
    <location>
        <begin position="589"/>
        <end position="713"/>
    </location>
</feature>
<dbReference type="Proteomes" id="UP001209878">
    <property type="component" value="Unassembled WGS sequence"/>
</dbReference>
<dbReference type="InterPro" id="IPR007275">
    <property type="entry name" value="YTH_domain"/>
</dbReference>
<dbReference type="EMBL" id="JAODUO010000356">
    <property type="protein sequence ID" value="KAK2182378.1"/>
    <property type="molecule type" value="Genomic_DNA"/>
</dbReference>
<gene>
    <name evidence="8" type="ORF">NP493_355g02023</name>
</gene>
<dbReference type="Gene3D" id="3.10.590.10">
    <property type="entry name" value="ph1033 like domains"/>
    <property type="match status" value="3"/>
</dbReference>
<keyword evidence="4" id="KW-0067">ATP-binding</keyword>